<feature type="domain" description="RNA-binding protein AU-1/Ribonuclease E/G" evidence="8">
    <location>
        <begin position="208"/>
        <end position="333"/>
    </location>
</feature>
<keyword evidence="4" id="KW-0255">Endonuclease</keyword>
<dbReference type="GO" id="GO:0005737">
    <property type="term" value="C:cytoplasm"/>
    <property type="evidence" value="ECO:0007669"/>
    <property type="project" value="TreeGrafter"/>
</dbReference>
<dbReference type="Proteomes" id="UP000070371">
    <property type="component" value="Chromosome"/>
</dbReference>
<dbReference type="GO" id="GO:0003723">
    <property type="term" value="F:RNA binding"/>
    <property type="evidence" value="ECO:0007669"/>
    <property type="project" value="UniProtKB-KW"/>
</dbReference>
<evidence type="ECO:0000256" key="7">
    <source>
        <dbReference type="ARBA" id="ARBA00022884"/>
    </source>
</evidence>
<dbReference type="GO" id="GO:0006364">
    <property type="term" value="P:rRNA processing"/>
    <property type="evidence" value="ECO:0007669"/>
    <property type="project" value="TreeGrafter"/>
</dbReference>
<evidence type="ECO:0000259" key="8">
    <source>
        <dbReference type="Pfam" id="PF10150"/>
    </source>
</evidence>
<evidence type="ECO:0000313" key="10">
    <source>
        <dbReference type="Proteomes" id="UP000070371"/>
    </source>
</evidence>
<protein>
    <submittedName>
        <fullName evidence="9">Ribonuclease G</fullName>
    </submittedName>
</protein>
<evidence type="ECO:0000256" key="4">
    <source>
        <dbReference type="ARBA" id="ARBA00022759"/>
    </source>
</evidence>
<feature type="domain" description="RNA-binding protein AU-1/Ribonuclease E/G" evidence="8">
    <location>
        <begin position="104"/>
        <end position="203"/>
    </location>
</feature>
<dbReference type="OrthoDB" id="9804278at2"/>
<evidence type="ECO:0000256" key="6">
    <source>
        <dbReference type="ARBA" id="ARBA00022842"/>
    </source>
</evidence>
<dbReference type="STRING" id="1579316.RC74_01825"/>
<evidence type="ECO:0000313" key="9">
    <source>
        <dbReference type="EMBL" id="AML50170.1"/>
    </source>
</evidence>
<keyword evidence="10" id="KW-1185">Reference proteome</keyword>
<dbReference type="PANTHER" id="PTHR30001">
    <property type="entry name" value="RIBONUCLEASE"/>
    <property type="match status" value="1"/>
</dbReference>
<comment type="cofactor">
    <cofactor evidence="1">
        <name>Mg(2+)</name>
        <dbReference type="ChEBI" id="CHEBI:18420"/>
    </cofactor>
</comment>
<dbReference type="GO" id="GO:0004519">
    <property type="term" value="F:endonuclease activity"/>
    <property type="evidence" value="ECO:0007669"/>
    <property type="project" value="UniProtKB-KW"/>
</dbReference>
<sequence>MKGRTVVLDTYKGRAAAALLENGKLSDFLIDPADKNVPIPGAIYRAFCDRPMKGQGGMMVRLPGVTGFLREGRGLAPGQPILVQVTGFAEEGKAVPVTAKILFKSRYAIVTPNAPGFNISRGIRDDDKRDELLGIAHSVMGESKFGLILRSICETSDPEEIAEDVAHMLGEAEGVLGAEGNAPELLLDGPNAHLLAWRDWPTPDTMSDEAGAFVTFEVDELIDQALSSFVPLSGGASMYVEPTRALVAVDVNTGGDTSPAAGLKANIAAVRDLPRQLRVRGLGGQVTLDLAPMPKKDRQTLESIIRIAFKSDSIDTSMAGWTPLGHFELQRKRERLPLKDGL</sequence>
<evidence type="ECO:0000256" key="5">
    <source>
        <dbReference type="ARBA" id="ARBA00022801"/>
    </source>
</evidence>
<dbReference type="Pfam" id="PF10150">
    <property type="entry name" value="RNase_E_G"/>
    <property type="match status" value="2"/>
</dbReference>
<accession>A0A126UVU7</accession>
<organism evidence="9 10">
    <name type="scientific">Falsihalocynthiibacter arcticus</name>
    <dbReference type="NCBI Taxonomy" id="1579316"/>
    <lineage>
        <taxon>Bacteria</taxon>
        <taxon>Pseudomonadati</taxon>
        <taxon>Pseudomonadota</taxon>
        <taxon>Alphaproteobacteria</taxon>
        <taxon>Rhodobacterales</taxon>
        <taxon>Roseobacteraceae</taxon>
        <taxon>Falsihalocynthiibacter</taxon>
    </lineage>
</organism>
<keyword evidence="7" id="KW-0694">RNA-binding</keyword>
<proteinExistence type="predicted"/>
<gene>
    <name evidence="9" type="ORF">RC74_01825</name>
</gene>
<dbReference type="InterPro" id="IPR019307">
    <property type="entry name" value="RNA-bd_AU-1/RNase_E/G"/>
</dbReference>
<keyword evidence="2" id="KW-0540">Nuclease</keyword>
<keyword evidence="3" id="KW-0479">Metal-binding</keyword>
<dbReference type="GO" id="GO:0004540">
    <property type="term" value="F:RNA nuclease activity"/>
    <property type="evidence" value="ECO:0007669"/>
    <property type="project" value="InterPro"/>
</dbReference>
<keyword evidence="5" id="KW-0378">Hydrolase</keyword>
<evidence type="ECO:0000256" key="1">
    <source>
        <dbReference type="ARBA" id="ARBA00001946"/>
    </source>
</evidence>
<dbReference type="PANTHER" id="PTHR30001:SF1">
    <property type="entry name" value="RIBONUCLEASE E_G-LIKE PROTEIN, CHLOROPLASTIC"/>
    <property type="match status" value="1"/>
</dbReference>
<dbReference type="EMBL" id="CP014327">
    <property type="protein sequence ID" value="AML50170.1"/>
    <property type="molecule type" value="Genomic_DNA"/>
</dbReference>
<name>A0A126UVU7_9RHOB</name>
<evidence type="ECO:0000256" key="3">
    <source>
        <dbReference type="ARBA" id="ARBA00022723"/>
    </source>
</evidence>
<dbReference type="AlphaFoldDB" id="A0A126UVU7"/>
<dbReference type="RefSeq" id="WP_039004511.1">
    <property type="nucleotide sequence ID" value="NZ_CP014327.1"/>
</dbReference>
<dbReference type="GO" id="GO:0016787">
    <property type="term" value="F:hydrolase activity"/>
    <property type="evidence" value="ECO:0007669"/>
    <property type="project" value="UniProtKB-KW"/>
</dbReference>
<dbReference type="GO" id="GO:0046872">
    <property type="term" value="F:metal ion binding"/>
    <property type="evidence" value="ECO:0007669"/>
    <property type="project" value="UniProtKB-KW"/>
</dbReference>
<dbReference type="KEGG" id="hat:RC74_01825"/>
<keyword evidence="6" id="KW-0460">Magnesium</keyword>
<dbReference type="InterPro" id="IPR004659">
    <property type="entry name" value="RNase_E/G"/>
</dbReference>
<reference evidence="9 10" key="1">
    <citation type="submission" date="2016-02" db="EMBL/GenBank/DDBJ databases">
        <title>Complete genome sequence of Halocynthiibacter arcticus PAMC 20958t from arctic marine sediment.</title>
        <authorList>
            <person name="Lee Y.M."/>
            <person name="Baek K."/>
            <person name="Lee H.K."/>
            <person name="Shin S.C."/>
        </authorList>
    </citation>
    <scope>NUCLEOTIDE SEQUENCE [LARGE SCALE GENOMIC DNA]</scope>
    <source>
        <strain evidence="9">PAMC 20958</strain>
    </source>
</reference>
<evidence type="ECO:0000256" key="2">
    <source>
        <dbReference type="ARBA" id="ARBA00022722"/>
    </source>
</evidence>